<keyword evidence="1" id="KW-1133">Transmembrane helix</keyword>
<protein>
    <recommendedName>
        <fullName evidence="4">Integral membrane protein</fullName>
    </recommendedName>
</protein>
<evidence type="ECO:0000313" key="3">
    <source>
        <dbReference type="Proteomes" id="UP001254075"/>
    </source>
</evidence>
<feature type="transmembrane region" description="Helical" evidence="1">
    <location>
        <begin position="98"/>
        <end position="120"/>
    </location>
</feature>
<comment type="caution">
    <text evidence="2">The sequence shown here is derived from an EMBL/GenBank/DDBJ whole genome shotgun (WGS) entry which is preliminary data.</text>
</comment>
<keyword evidence="1" id="KW-0472">Membrane</keyword>
<name>A0AAW8W3W9_9LACO</name>
<dbReference type="EMBL" id="JAVLAM010000001">
    <property type="protein sequence ID" value="MDT7013432.1"/>
    <property type="molecule type" value="Genomic_DNA"/>
</dbReference>
<feature type="transmembrane region" description="Helical" evidence="1">
    <location>
        <begin position="12"/>
        <end position="31"/>
    </location>
</feature>
<dbReference type="Proteomes" id="UP001254075">
    <property type="component" value="Unassembled WGS sequence"/>
</dbReference>
<keyword evidence="1" id="KW-0812">Transmembrane</keyword>
<feature type="transmembrane region" description="Helical" evidence="1">
    <location>
        <begin position="37"/>
        <end position="56"/>
    </location>
</feature>
<reference evidence="2" key="1">
    <citation type="submission" date="2023-08" db="EMBL/GenBank/DDBJ databases">
        <authorList>
            <person name="Page C.A."/>
            <person name="Perez-Diaz I.M."/>
        </authorList>
    </citation>
    <scope>NUCLEOTIDE SEQUENCE</scope>
    <source>
        <strain evidence="2">3.8.38</strain>
    </source>
</reference>
<organism evidence="2 3">
    <name type="scientific">Levilactobacillus namurensis</name>
    <dbReference type="NCBI Taxonomy" id="380393"/>
    <lineage>
        <taxon>Bacteria</taxon>
        <taxon>Bacillati</taxon>
        <taxon>Bacillota</taxon>
        <taxon>Bacilli</taxon>
        <taxon>Lactobacillales</taxon>
        <taxon>Lactobacillaceae</taxon>
        <taxon>Levilactobacillus</taxon>
    </lineage>
</organism>
<evidence type="ECO:0000256" key="1">
    <source>
        <dbReference type="SAM" id="Phobius"/>
    </source>
</evidence>
<proteinExistence type="predicted"/>
<accession>A0AAW8W3W9</accession>
<feature type="transmembrane region" description="Helical" evidence="1">
    <location>
        <begin position="68"/>
        <end position="86"/>
    </location>
</feature>
<evidence type="ECO:0000313" key="2">
    <source>
        <dbReference type="EMBL" id="MDT7013432.1"/>
    </source>
</evidence>
<gene>
    <name evidence="2" type="ORF">RI532_03195</name>
</gene>
<dbReference type="RefSeq" id="WP_313844579.1">
    <property type="nucleotide sequence ID" value="NZ_JAVLAM010000001.1"/>
</dbReference>
<dbReference type="AlphaFoldDB" id="A0AAW8W3W9"/>
<evidence type="ECO:0008006" key="4">
    <source>
        <dbReference type="Google" id="ProtNLM"/>
    </source>
</evidence>
<sequence length="130" mass="14990">MKAIWQRPLVRYSLLGGYGVLFLFFVWGLAFTWPIRLIWFLGLGLTSILCWALRPSWSAVWHGHESPAWELVLCLMGDVIMLGLFGSLPGRLMGFGAVLWRATAFVVASHWLVLLDELVYRRRIRRSQNN</sequence>